<dbReference type="CDD" id="cd01129">
    <property type="entry name" value="PulE-GspE-like"/>
    <property type="match status" value="1"/>
</dbReference>
<name>A0A2M7W1S5_9BACT</name>
<evidence type="ECO:0000256" key="3">
    <source>
        <dbReference type="ARBA" id="ARBA00022840"/>
    </source>
</evidence>
<sequence length="619" mass="68033">MPLPYIGIDARLLSALVERGLLKPEMSEQIKLECAQRNKTEIQVILERKLIAEAALFKTKAAVYNVPFIDDISAIQPSAELLTEINIDALKEQQSFPFEISETRVKVMMSDPFNINAIQFWKIKYIPRQIEVYTATPSAVAEYIGTRFGSMIGGDVQAAVSSYQQDSGTKETVISTDDVGDVSQNLQGAPVAKIVNSILVYAAQAGASDIHIEPQEKSVRVRYRVDGVLTEKLSLPKELLSPVVARIKIMSNMKIDETRMPQDDRLFITVGERKFDLRVSTLPSVQGEKVVMRLLERTTGIPPLEESGLRGSGYKRYMESISLTNGIVLVTGPTGSGKTRTLASTVSRLNDPKVNIVSIEDPVEIRIAGVTQVQVNYDIGLDFATVLRSVLRQDPNIVYLGEIRDEESARLAIRAALTGHLVLSTLHTNGAVDSLVRLIDMGIEPFLVASTVKCVVAQRLVRTICPYCRVAEPAAPELIGEITHILGGIQNFDIYRYVDSLSKRVAPAPETPEYKFSPPVKPSEMTPEGRKTIYLYHGEGCTKCGGTGYKGRMAIFEVATVADKMASGIARNAEFDSLEKLAEEEGMITMVQDGYLKAIEGITTIEEVARVAKSDSELT</sequence>
<dbReference type="Gene3D" id="3.30.300.160">
    <property type="entry name" value="Type II secretion system, protein E, N-terminal domain"/>
    <property type="match status" value="1"/>
</dbReference>
<dbReference type="Pfam" id="PF00437">
    <property type="entry name" value="T2SSE"/>
    <property type="match status" value="1"/>
</dbReference>
<dbReference type="Pfam" id="PF05157">
    <property type="entry name" value="MshEN"/>
    <property type="match status" value="1"/>
</dbReference>
<organism evidence="6 7">
    <name type="scientific">Candidatus Dojkabacteria bacterium CG_4_10_14_0_2_um_filter_Dojkabacteria_WS6_41_15</name>
    <dbReference type="NCBI Taxonomy" id="2014249"/>
    <lineage>
        <taxon>Bacteria</taxon>
        <taxon>Candidatus Dojkabacteria</taxon>
    </lineage>
</organism>
<dbReference type="SUPFAM" id="SSF52540">
    <property type="entry name" value="P-loop containing nucleoside triphosphate hydrolases"/>
    <property type="match status" value="1"/>
</dbReference>
<dbReference type="InterPro" id="IPR027417">
    <property type="entry name" value="P-loop_NTPase"/>
</dbReference>
<proteinExistence type="inferred from homology"/>
<evidence type="ECO:0000313" key="7">
    <source>
        <dbReference type="Proteomes" id="UP000228952"/>
    </source>
</evidence>
<gene>
    <name evidence="6" type="ORF">COX64_02735</name>
</gene>
<keyword evidence="3" id="KW-0067">ATP-binding</keyword>
<feature type="domain" description="Type II secretion system protein GspE N-terminal" evidence="5">
    <location>
        <begin position="64"/>
        <end position="149"/>
    </location>
</feature>
<evidence type="ECO:0000259" key="5">
    <source>
        <dbReference type="Pfam" id="PF05157"/>
    </source>
</evidence>
<dbReference type="InterPro" id="IPR001482">
    <property type="entry name" value="T2SS/T4SS_dom"/>
</dbReference>
<dbReference type="GO" id="GO:0005524">
    <property type="term" value="F:ATP binding"/>
    <property type="evidence" value="ECO:0007669"/>
    <property type="project" value="UniProtKB-KW"/>
</dbReference>
<evidence type="ECO:0000259" key="4">
    <source>
        <dbReference type="Pfam" id="PF00437"/>
    </source>
</evidence>
<dbReference type="EMBL" id="PFQB01000074">
    <property type="protein sequence ID" value="PJA13832.1"/>
    <property type="molecule type" value="Genomic_DNA"/>
</dbReference>
<dbReference type="Gene3D" id="3.30.450.90">
    <property type="match status" value="1"/>
</dbReference>
<comment type="similarity">
    <text evidence="1">Belongs to the GSP E family.</text>
</comment>
<feature type="domain" description="Bacterial type II secretion system protein E" evidence="4">
    <location>
        <begin position="188"/>
        <end position="610"/>
    </location>
</feature>
<dbReference type="SUPFAM" id="SSF160246">
    <property type="entry name" value="EspE N-terminal domain-like"/>
    <property type="match status" value="1"/>
</dbReference>
<dbReference type="Proteomes" id="UP000228952">
    <property type="component" value="Unassembled WGS sequence"/>
</dbReference>
<dbReference type="Gene3D" id="3.40.50.300">
    <property type="entry name" value="P-loop containing nucleotide triphosphate hydrolases"/>
    <property type="match status" value="1"/>
</dbReference>
<dbReference type="GO" id="GO:0016887">
    <property type="term" value="F:ATP hydrolysis activity"/>
    <property type="evidence" value="ECO:0007669"/>
    <property type="project" value="TreeGrafter"/>
</dbReference>
<evidence type="ECO:0000313" key="6">
    <source>
        <dbReference type="EMBL" id="PJA13832.1"/>
    </source>
</evidence>
<protein>
    <submittedName>
        <fullName evidence="6">Type II secretion system protein GspE</fullName>
    </submittedName>
</protein>
<dbReference type="InterPro" id="IPR007831">
    <property type="entry name" value="T2SS_GspE_N"/>
</dbReference>
<evidence type="ECO:0000256" key="1">
    <source>
        <dbReference type="ARBA" id="ARBA00006611"/>
    </source>
</evidence>
<dbReference type="PANTHER" id="PTHR30258">
    <property type="entry name" value="TYPE II SECRETION SYSTEM PROTEIN GSPE-RELATED"/>
    <property type="match status" value="1"/>
</dbReference>
<dbReference type="AlphaFoldDB" id="A0A2M7W1S5"/>
<reference evidence="7" key="1">
    <citation type="submission" date="2017-09" db="EMBL/GenBank/DDBJ databases">
        <title>Depth-based differentiation of microbial function through sediment-hosted aquifers and enrichment of novel symbionts in the deep terrestrial subsurface.</title>
        <authorList>
            <person name="Probst A.J."/>
            <person name="Ladd B."/>
            <person name="Jarett J.K."/>
            <person name="Geller-Mcgrath D.E."/>
            <person name="Sieber C.M.K."/>
            <person name="Emerson J.B."/>
            <person name="Anantharaman K."/>
            <person name="Thomas B.C."/>
            <person name="Malmstrom R."/>
            <person name="Stieglmeier M."/>
            <person name="Klingl A."/>
            <person name="Woyke T."/>
            <person name="Ryan C.M."/>
            <person name="Banfield J.F."/>
        </authorList>
    </citation>
    <scope>NUCLEOTIDE SEQUENCE [LARGE SCALE GENOMIC DNA]</scope>
</reference>
<dbReference type="PANTHER" id="PTHR30258:SF1">
    <property type="entry name" value="PROTEIN TRANSPORT PROTEIN HOFB HOMOLOG"/>
    <property type="match status" value="1"/>
</dbReference>
<keyword evidence="2" id="KW-0547">Nucleotide-binding</keyword>
<comment type="caution">
    <text evidence="6">The sequence shown here is derived from an EMBL/GenBank/DDBJ whole genome shotgun (WGS) entry which is preliminary data.</text>
</comment>
<dbReference type="GO" id="GO:0005886">
    <property type="term" value="C:plasma membrane"/>
    <property type="evidence" value="ECO:0007669"/>
    <property type="project" value="TreeGrafter"/>
</dbReference>
<evidence type="ECO:0000256" key="2">
    <source>
        <dbReference type="ARBA" id="ARBA00022741"/>
    </source>
</evidence>
<accession>A0A2M7W1S5</accession>
<dbReference type="InterPro" id="IPR037257">
    <property type="entry name" value="T2SS_E_N_sf"/>
</dbReference>